<dbReference type="Proteomes" id="UP000515514">
    <property type="component" value="Chromosome"/>
</dbReference>
<dbReference type="SUPFAM" id="SSF50156">
    <property type="entry name" value="PDZ domain-like"/>
    <property type="match status" value="1"/>
</dbReference>
<dbReference type="GO" id="GO:0004175">
    <property type="term" value="F:endopeptidase activity"/>
    <property type="evidence" value="ECO:0007669"/>
    <property type="project" value="TreeGrafter"/>
</dbReference>
<dbReference type="Gene3D" id="3.30.750.44">
    <property type="match status" value="1"/>
</dbReference>
<gene>
    <name evidence="7" type="ORF">ALE3EI_0941</name>
</gene>
<dbReference type="GO" id="GO:0006508">
    <property type="term" value="P:proteolysis"/>
    <property type="evidence" value="ECO:0007669"/>
    <property type="project" value="UniProtKB-KW"/>
</dbReference>
<dbReference type="InterPro" id="IPR004447">
    <property type="entry name" value="Peptidase_S41A"/>
</dbReference>
<protein>
    <submittedName>
        <fullName evidence="7">Carboxyl-terminal processing protease</fullName>
    </submittedName>
</protein>
<dbReference type="GO" id="GO:0007165">
    <property type="term" value="P:signal transduction"/>
    <property type="evidence" value="ECO:0007669"/>
    <property type="project" value="TreeGrafter"/>
</dbReference>
<reference evidence="7 8" key="1">
    <citation type="submission" date="2020-04" db="EMBL/GenBank/DDBJ databases">
        <title>Genome sequence of Altibacter aquimarinus strain ALE3EI.</title>
        <authorList>
            <person name="Oh H.-M."/>
            <person name="Jang D."/>
        </authorList>
    </citation>
    <scope>NUCLEOTIDE SEQUENCE [LARGE SCALE GENOMIC DNA]</scope>
    <source>
        <strain evidence="7 8">ALE3EI</strain>
    </source>
</reference>
<dbReference type="GO" id="GO:0030288">
    <property type="term" value="C:outer membrane-bounded periplasmic space"/>
    <property type="evidence" value="ECO:0007669"/>
    <property type="project" value="TreeGrafter"/>
</dbReference>
<dbReference type="InterPro" id="IPR005151">
    <property type="entry name" value="Tail-specific_protease"/>
</dbReference>
<dbReference type="Gene3D" id="3.90.226.10">
    <property type="entry name" value="2-enoyl-CoA Hydratase, Chain A, domain 1"/>
    <property type="match status" value="1"/>
</dbReference>
<dbReference type="KEGG" id="alti:ALE3EI_0941"/>
<dbReference type="SMART" id="SM00228">
    <property type="entry name" value="PDZ"/>
    <property type="match status" value="1"/>
</dbReference>
<dbReference type="Gene3D" id="2.30.42.10">
    <property type="match status" value="1"/>
</dbReference>
<keyword evidence="3 5" id="KW-0378">Hydrolase</keyword>
<proteinExistence type="inferred from homology"/>
<dbReference type="Pfam" id="PF13180">
    <property type="entry name" value="PDZ_2"/>
    <property type="match status" value="1"/>
</dbReference>
<keyword evidence="8" id="KW-1185">Reference proteome</keyword>
<organism evidence="7 8">
    <name type="scientific">Constantimarinum furrinae</name>
    <dbReference type="NCBI Taxonomy" id="2562285"/>
    <lineage>
        <taxon>Bacteria</taxon>
        <taxon>Pseudomonadati</taxon>
        <taxon>Bacteroidota</taxon>
        <taxon>Flavobacteriia</taxon>
        <taxon>Flavobacteriales</taxon>
        <taxon>Flavobacteriaceae</taxon>
        <taxon>Altibacter/Constantimarinum group</taxon>
        <taxon>Constantimarinum</taxon>
    </lineage>
</organism>
<comment type="similarity">
    <text evidence="1 5">Belongs to the peptidase S41A family.</text>
</comment>
<sequence length="546" mass="61355">MKKIIKRRLILPVLAAGILFSTTAFSLRSDFFEIAKQIEIFTTLFKELNMNYVDEVTPAILMDKAIKGMLEDLDPYTVYWNEQAVEDARINNSGVYTGIGATARSEKDKIVVVEPYKDYPADKAGLKAGDEIVKIGSVRISDFENDAGELLKGTPGSTVELTYIRQGKTNTVTLTRGAVDVKAVPFYKLLDNNIGYIVLSAFNSKTTIETRAALQDLKEQGATKIILDLRGNPGGLLNEAINVVNLFVDKGEVITTTKSVIEKYNKTYKTLNDPVDKEIPLAVLVNGRSASASEIVSGGLQDLDRAVVVGARSFGKGLVQRPKKLTYGTQLKVTISRYYTPSGRCIQALDYWNRDENGDPIRVDAKEYNKFTTKGGRTVYDGGGILPDIEVETAVFSPITTALLKDNAIFDYATQYYYSHQLTDWKNFKFSDGDFQDFLKFLKQNNFTYETQTEKEFAEALRRSEDDDLSEEIAASYNALMATVDKAKDKALLNKKEEIKWLISDEILKRYFYREGLYNYQVTHNPEIKAAIDVLNDESRYARILK</sequence>
<evidence type="ECO:0000256" key="5">
    <source>
        <dbReference type="RuleBase" id="RU004404"/>
    </source>
</evidence>
<dbReference type="SMART" id="SM00245">
    <property type="entry name" value="TSPc"/>
    <property type="match status" value="1"/>
</dbReference>
<dbReference type="RefSeq" id="WP_186991382.1">
    <property type="nucleotide sequence ID" value="NZ_CP052909.1"/>
</dbReference>
<dbReference type="InterPro" id="IPR029045">
    <property type="entry name" value="ClpP/crotonase-like_dom_sf"/>
</dbReference>
<feature type="domain" description="PDZ" evidence="6">
    <location>
        <begin position="84"/>
        <end position="167"/>
    </location>
</feature>
<evidence type="ECO:0000256" key="4">
    <source>
        <dbReference type="ARBA" id="ARBA00022825"/>
    </source>
</evidence>
<dbReference type="InterPro" id="IPR036034">
    <property type="entry name" value="PDZ_sf"/>
</dbReference>
<evidence type="ECO:0000313" key="7">
    <source>
        <dbReference type="EMBL" id="QNJ97516.1"/>
    </source>
</evidence>
<dbReference type="GO" id="GO:0008236">
    <property type="term" value="F:serine-type peptidase activity"/>
    <property type="evidence" value="ECO:0007669"/>
    <property type="project" value="UniProtKB-KW"/>
</dbReference>
<keyword evidence="4 5" id="KW-0720">Serine protease</keyword>
<evidence type="ECO:0000256" key="2">
    <source>
        <dbReference type="ARBA" id="ARBA00022670"/>
    </source>
</evidence>
<dbReference type="InterPro" id="IPR055210">
    <property type="entry name" value="CtpA/B_N"/>
</dbReference>
<evidence type="ECO:0000313" key="8">
    <source>
        <dbReference type="Proteomes" id="UP000515514"/>
    </source>
</evidence>
<dbReference type="Pfam" id="PF22694">
    <property type="entry name" value="CtpB_N-like"/>
    <property type="match status" value="1"/>
</dbReference>
<accession>A0A7G8PT50</accession>
<dbReference type="NCBIfam" id="TIGR00225">
    <property type="entry name" value="prc"/>
    <property type="match status" value="1"/>
</dbReference>
<dbReference type="PANTHER" id="PTHR32060">
    <property type="entry name" value="TAIL-SPECIFIC PROTEASE"/>
    <property type="match status" value="1"/>
</dbReference>
<evidence type="ECO:0000259" key="6">
    <source>
        <dbReference type="PROSITE" id="PS50106"/>
    </source>
</evidence>
<dbReference type="CDD" id="cd06782">
    <property type="entry name" value="cpPDZ_CPP-like"/>
    <property type="match status" value="1"/>
</dbReference>
<dbReference type="CDD" id="cd07560">
    <property type="entry name" value="Peptidase_S41_CPP"/>
    <property type="match status" value="1"/>
</dbReference>
<dbReference type="SUPFAM" id="SSF52096">
    <property type="entry name" value="ClpP/crotonase"/>
    <property type="match status" value="1"/>
</dbReference>
<name>A0A7G8PT50_9FLAO</name>
<dbReference type="EMBL" id="CP052909">
    <property type="protein sequence ID" value="QNJ97516.1"/>
    <property type="molecule type" value="Genomic_DNA"/>
</dbReference>
<dbReference type="AlphaFoldDB" id="A0A7G8PT50"/>
<dbReference type="PANTHER" id="PTHR32060:SF30">
    <property type="entry name" value="CARBOXY-TERMINAL PROCESSING PROTEASE CTPA"/>
    <property type="match status" value="1"/>
</dbReference>
<evidence type="ECO:0000256" key="1">
    <source>
        <dbReference type="ARBA" id="ARBA00009179"/>
    </source>
</evidence>
<evidence type="ECO:0000256" key="3">
    <source>
        <dbReference type="ARBA" id="ARBA00022801"/>
    </source>
</evidence>
<dbReference type="Pfam" id="PF03572">
    <property type="entry name" value="Peptidase_S41"/>
    <property type="match status" value="1"/>
</dbReference>
<keyword evidence="2 5" id="KW-0645">Protease</keyword>
<dbReference type="PROSITE" id="PS50106">
    <property type="entry name" value="PDZ"/>
    <property type="match status" value="1"/>
</dbReference>
<dbReference type="InterPro" id="IPR001478">
    <property type="entry name" value="PDZ"/>
</dbReference>